<evidence type="ECO:0000256" key="2">
    <source>
        <dbReference type="ARBA" id="ARBA00022777"/>
    </source>
</evidence>
<dbReference type="SUPFAM" id="SSF53613">
    <property type="entry name" value="Ribokinase-like"/>
    <property type="match status" value="1"/>
</dbReference>
<dbReference type="Pfam" id="PF00294">
    <property type="entry name" value="PfkB"/>
    <property type="match status" value="1"/>
</dbReference>
<feature type="domain" description="Carbohydrate kinase PfkB" evidence="3">
    <location>
        <begin position="35"/>
        <end position="294"/>
    </location>
</feature>
<proteinExistence type="predicted"/>
<sequence>MSTLICGSIAFDNIMVFHDRFKNHILPEQIHILNVAFLVPEMRREFGGCAGNIAYNLKLLGGDPMIMATVGDDADSYLLRLDDLGLSRAHVRRIAGSFTAQAFITTDLDDNQITAFHPGAMTYSQLNRVADAAEATLGIVAPDGRDGMLQHANDLSAAGVPFVFDPGQGLPMFSGDDLMHFMKLATYACFNDYEARLLCDRTGRSLEQLATEVEALIVTLGGEGSHIHAQGQRHEIPCVKADAVVDPTGCGDAYRSGLLYGIASGWDWQRTGRLAAVMGAIKIAHRGGQNHRPKRAEIADRFAGAFGKPLW</sequence>
<dbReference type="Proteomes" id="UP000199169">
    <property type="component" value="Unassembled WGS sequence"/>
</dbReference>
<evidence type="ECO:0000256" key="1">
    <source>
        <dbReference type="ARBA" id="ARBA00022679"/>
    </source>
</evidence>
<keyword evidence="5" id="KW-1185">Reference proteome</keyword>
<evidence type="ECO:0000313" key="4">
    <source>
        <dbReference type="EMBL" id="SBT08148.1"/>
    </source>
</evidence>
<dbReference type="InterPro" id="IPR011611">
    <property type="entry name" value="PfkB_dom"/>
</dbReference>
<dbReference type="RefSeq" id="WP_186408096.1">
    <property type="nucleotide sequence ID" value="NZ_FLQX01000132.1"/>
</dbReference>
<keyword evidence="1" id="KW-0808">Transferase</keyword>
<dbReference type="CDD" id="cd01942">
    <property type="entry name" value="ribokinase_group_A"/>
    <property type="match status" value="1"/>
</dbReference>
<dbReference type="AlphaFoldDB" id="A0A1A8XVY0"/>
<dbReference type="GO" id="GO:0016301">
    <property type="term" value="F:kinase activity"/>
    <property type="evidence" value="ECO:0007669"/>
    <property type="project" value="UniProtKB-KW"/>
</dbReference>
<dbReference type="PROSITE" id="PS00583">
    <property type="entry name" value="PFKB_KINASES_1"/>
    <property type="match status" value="1"/>
</dbReference>
<dbReference type="STRING" id="1860102.ACCAA_540007"/>
<evidence type="ECO:0000259" key="3">
    <source>
        <dbReference type="Pfam" id="PF00294"/>
    </source>
</evidence>
<reference evidence="4 5" key="1">
    <citation type="submission" date="2016-06" db="EMBL/GenBank/DDBJ databases">
        <authorList>
            <person name="Kjaerup R.B."/>
            <person name="Dalgaard T.S."/>
            <person name="Juul-Madsen H.R."/>
        </authorList>
    </citation>
    <scope>NUCLEOTIDE SEQUENCE [LARGE SCALE GENOMIC DNA]</scope>
    <source>
        <strain evidence="4">3</strain>
    </source>
</reference>
<name>A0A1A8XVY0_9PROT</name>
<dbReference type="EMBL" id="FLQX01000132">
    <property type="protein sequence ID" value="SBT08148.1"/>
    <property type="molecule type" value="Genomic_DNA"/>
</dbReference>
<keyword evidence="2" id="KW-0418">Kinase</keyword>
<dbReference type="PANTHER" id="PTHR10584:SF166">
    <property type="entry name" value="RIBOKINASE"/>
    <property type="match status" value="1"/>
</dbReference>
<accession>A0A1A8XVY0</accession>
<dbReference type="Gene3D" id="3.40.1190.20">
    <property type="match status" value="1"/>
</dbReference>
<evidence type="ECO:0000313" key="5">
    <source>
        <dbReference type="Proteomes" id="UP000199169"/>
    </source>
</evidence>
<dbReference type="InterPro" id="IPR002173">
    <property type="entry name" value="Carboh/pur_kinase_PfkB_CS"/>
</dbReference>
<dbReference type="InterPro" id="IPR029056">
    <property type="entry name" value="Ribokinase-like"/>
</dbReference>
<organism evidence="4 5">
    <name type="scientific">Candidatus Accumulibacter aalborgensis</name>
    <dbReference type="NCBI Taxonomy" id="1860102"/>
    <lineage>
        <taxon>Bacteria</taxon>
        <taxon>Pseudomonadati</taxon>
        <taxon>Pseudomonadota</taxon>
        <taxon>Betaproteobacteria</taxon>
        <taxon>Candidatus Accumulibacter</taxon>
    </lineage>
</organism>
<protein>
    <submittedName>
        <fullName evidence="4">PfkB domain protein</fullName>
    </submittedName>
</protein>
<gene>
    <name evidence="4" type="ORF">ACCAA_540007</name>
</gene>
<dbReference type="PANTHER" id="PTHR10584">
    <property type="entry name" value="SUGAR KINASE"/>
    <property type="match status" value="1"/>
</dbReference>